<evidence type="ECO:0000313" key="2">
    <source>
        <dbReference type="Proteomes" id="UP001164746"/>
    </source>
</evidence>
<evidence type="ECO:0000313" key="1">
    <source>
        <dbReference type="EMBL" id="WAR18113.1"/>
    </source>
</evidence>
<organism evidence="1 2">
    <name type="scientific">Mya arenaria</name>
    <name type="common">Soft-shell clam</name>
    <dbReference type="NCBI Taxonomy" id="6604"/>
    <lineage>
        <taxon>Eukaryota</taxon>
        <taxon>Metazoa</taxon>
        <taxon>Spiralia</taxon>
        <taxon>Lophotrochozoa</taxon>
        <taxon>Mollusca</taxon>
        <taxon>Bivalvia</taxon>
        <taxon>Autobranchia</taxon>
        <taxon>Heteroconchia</taxon>
        <taxon>Euheterodonta</taxon>
        <taxon>Imparidentia</taxon>
        <taxon>Neoheterodontei</taxon>
        <taxon>Myida</taxon>
        <taxon>Myoidea</taxon>
        <taxon>Myidae</taxon>
        <taxon>Mya</taxon>
    </lineage>
</organism>
<proteinExistence type="predicted"/>
<dbReference type="EMBL" id="CP111021">
    <property type="protein sequence ID" value="WAR18113.1"/>
    <property type="molecule type" value="Genomic_DNA"/>
</dbReference>
<keyword evidence="2" id="KW-1185">Reference proteome</keyword>
<reference evidence="1" key="1">
    <citation type="submission" date="2022-11" db="EMBL/GenBank/DDBJ databases">
        <title>Centuries of genome instability and evolution in soft-shell clam transmissible cancer (bioRxiv).</title>
        <authorList>
            <person name="Hart S.F.M."/>
            <person name="Yonemitsu M.A."/>
            <person name="Giersch R.M."/>
            <person name="Beal B.F."/>
            <person name="Arriagada G."/>
            <person name="Davis B.W."/>
            <person name="Ostrander E.A."/>
            <person name="Goff S.P."/>
            <person name="Metzger M.J."/>
        </authorList>
    </citation>
    <scope>NUCLEOTIDE SEQUENCE</scope>
    <source>
        <strain evidence="1">MELC-2E11</strain>
        <tissue evidence="1">Siphon/mantle</tissue>
    </source>
</reference>
<name>A0ABY7FBR5_MYAAR</name>
<sequence length="72" mass="8336">MFVCFNSTDNIDLQRNQASKLKLGRVLCSIRHCRFTEILDQNNISKQHHGIASHALRHKKNITSQASQQYIQ</sequence>
<dbReference type="Proteomes" id="UP001164746">
    <property type="component" value="Chromosome 10"/>
</dbReference>
<gene>
    <name evidence="1" type="ORF">MAR_032707</name>
</gene>
<protein>
    <submittedName>
        <fullName evidence="1">Uncharacterized protein</fullName>
    </submittedName>
</protein>
<accession>A0ABY7FBR5</accession>